<proteinExistence type="predicted"/>
<dbReference type="Proteomes" id="UP001168613">
    <property type="component" value="Unassembled WGS sequence"/>
</dbReference>
<accession>A0ABT8EHB7</accession>
<sequence>MSAPTRPHLARSKSADMETVEQDIAPDILLELTQLLNQHFTVRQEAGRSRLAQQVGLSLNEYRALEFIQEFQGISARQLAQLLDISNGGMHALLKRLESANYIWKSPHPTDKRIVALHPNPARCADLYKRSVKLEHLQHLIQEDPVRMLAVYDFLLNQIIQMRHTSQQWLVDKGR</sequence>
<dbReference type="InterPro" id="IPR039422">
    <property type="entry name" value="MarR/SlyA-like"/>
</dbReference>
<comment type="caution">
    <text evidence="2">The sequence shown here is derived from an EMBL/GenBank/DDBJ whole genome shotgun (WGS) entry which is preliminary data.</text>
</comment>
<dbReference type="EMBL" id="JAJHNU010000001">
    <property type="protein sequence ID" value="MDN4120687.1"/>
    <property type="molecule type" value="Genomic_DNA"/>
</dbReference>
<name>A0ABT8EHB7_9BURK</name>
<keyword evidence="3" id="KW-1185">Reference proteome</keyword>
<evidence type="ECO:0000313" key="2">
    <source>
        <dbReference type="EMBL" id="MDN4120687.1"/>
    </source>
</evidence>
<dbReference type="Gene3D" id="1.10.10.10">
    <property type="entry name" value="Winged helix-like DNA-binding domain superfamily/Winged helix DNA-binding domain"/>
    <property type="match status" value="1"/>
</dbReference>
<gene>
    <name evidence="2" type="ORF">LMS43_05250</name>
</gene>
<dbReference type="Pfam" id="PF12802">
    <property type="entry name" value="MarR_2"/>
    <property type="match status" value="1"/>
</dbReference>
<reference evidence="2" key="1">
    <citation type="submission" date="2021-11" db="EMBL/GenBank/DDBJ databases">
        <title>Draft genome sequence of Alcaligenes endophyticus type strain CCUG 75668T.</title>
        <authorList>
            <person name="Salva-Serra F."/>
            <person name="Duran R.E."/>
            <person name="Seeger M."/>
            <person name="Moore E.R.B."/>
            <person name="Jaen-Luchoro D."/>
        </authorList>
    </citation>
    <scope>NUCLEOTIDE SEQUENCE</scope>
    <source>
        <strain evidence="2">CCUG 75668</strain>
    </source>
</reference>
<dbReference type="SMART" id="SM00347">
    <property type="entry name" value="HTH_MARR"/>
    <property type="match status" value="1"/>
</dbReference>
<organism evidence="2 3">
    <name type="scientific">Alcaligenes endophyticus</name>
    <dbReference type="NCBI Taxonomy" id="1929088"/>
    <lineage>
        <taxon>Bacteria</taxon>
        <taxon>Pseudomonadati</taxon>
        <taxon>Pseudomonadota</taxon>
        <taxon>Betaproteobacteria</taxon>
        <taxon>Burkholderiales</taxon>
        <taxon>Alcaligenaceae</taxon>
        <taxon>Alcaligenes</taxon>
    </lineage>
</organism>
<dbReference type="InterPro" id="IPR036388">
    <property type="entry name" value="WH-like_DNA-bd_sf"/>
</dbReference>
<feature type="domain" description="HTH marR-type" evidence="1">
    <location>
        <begin position="50"/>
        <end position="139"/>
    </location>
</feature>
<dbReference type="SUPFAM" id="SSF46785">
    <property type="entry name" value="Winged helix' DNA-binding domain"/>
    <property type="match status" value="1"/>
</dbReference>
<dbReference type="PANTHER" id="PTHR33164">
    <property type="entry name" value="TRANSCRIPTIONAL REGULATOR, MARR FAMILY"/>
    <property type="match status" value="1"/>
</dbReference>
<evidence type="ECO:0000313" key="3">
    <source>
        <dbReference type="Proteomes" id="UP001168613"/>
    </source>
</evidence>
<dbReference type="PANTHER" id="PTHR33164:SF43">
    <property type="entry name" value="HTH-TYPE TRANSCRIPTIONAL REPRESSOR YETL"/>
    <property type="match status" value="1"/>
</dbReference>
<protein>
    <submittedName>
        <fullName evidence="2">MarR family winged helix-turn-helix transcriptional regulator</fullName>
    </submittedName>
</protein>
<dbReference type="RefSeq" id="WP_266122013.1">
    <property type="nucleotide sequence ID" value="NZ_JAJHNU010000001.1"/>
</dbReference>
<evidence type="ECO:0000259" key="1">
    <source>
        <dbReference type="SMART" id="SM00347"/>
    </source>
</evidence>
<dbReference type="InterPro" id="IPR036390">
    <property type="entry name" value="WH_DNA-bd_sf"/>
</dbReference>
<dbReference type="InterPro" id="IPR000835">
    <property type="entry name" value="HTH_MarR-typ"/>
</dbReference>